<dbReference type="AlphaFoldDB" id="A0A382BKH0"/>
<name>A0A382BKH0_9ZZZZ</name>
<gene>
    <name evidence="1" type="ORF">METZ01_LOCUS167149</name>
</gene>
<protein>
    <submittedName>
        <fullName evidence="1">Uncharacterized protein</fullName>
    </submittedName>
</protein>
<sequence length="139" mass="15879">MLKKLITCKYTAERYYAINTINATEKAELQTIVNKYANIEGDYSSTMLQGIAHYKCDSGIMTDAYSVADAIYIDKNLSKYYGEEGDNTTDAFMEALDANINKLQFLQCVRELYNFSVKYKFNDEDVCSLVADMEEQLAF</sequence>
<reference evidence="1" key="1">
    <citation type="submission" date="2018-05" db="EMBL/GenBank/DDBJ databases">
        <authorList>
            <person name="Lanie J.A."/>
            <person name="Ng W.-L."/>
            <person name="Kazmierczak K.M."/>
            <person name="Andrzejewski T.M."/>
            <person name="Davidsen T.M."/>
            <person name="Wayne K.J."/>
            <person name="Tettelin H."/>
            <person name="Glass J.I."/>
            <person name="Rusch D."/>
            <person name="Podicherti R."/>
            <person name="Tsui H.-C.T."/>
            <person name="Winkler M.E."/>
        </authorList>
    </citation>
    <scope>NUCLEOTIDE SEQUENCE</scope>
</reference>
<accession>A0A382BKH0</accession>
<organism evidence="1">
    <name type="scientific">marine metagenome</name>
    <dbReference type="NCBI Taxonomy" id="408172"/>
    <lineage>
        <taxon>unclassified sequences</taxon>
        <taxon>metagenomes</taxon>
        <taxon>ecological metagenomes</taxon>
    </lineage>
</organism>
<proteinExistence type="predicted"/>
<evidence type="ECO:0000313" key="1">
    <source>
        <dbReference type="EMBL" id="SVB14295.1"/>
    </source>
</evidence>
<dbReference type="EMBL" id="UINC01030237">
    <property type="protein sequence ID" value="SVB14295.1"/>
    <property type="molecule type" value="Genomic_DNA"/>
</dbReference>